<evidence type="ECO:0000313" key="3">
    <source>
        <dbReference type="Proteomes" id="UP001153709"/>
    </source>
</evidence>
<reference evidence="2" key="1">
    <citation type="submission" date="2022-01" db="EMBL/GenBank/DDBJ databases">
        <authorList>
            <person name="King R."/>
        </authorList>
    </citation>
    <scope>NUCLEOTIDE SEQUENCE</scope>
</reference>
<protein>
    <submittedName>
        <fullName evidence="2">Uncharacterized protein</fullName>
    </submittedName>
</protein>
<evidence type="ECO:0000313" key="2">
    <source>
        <dbReference type="EMBL" id="CAG9832739.1"/>
    </source>
</evidence>
<accession>A0A9N9X9I1</accession>
<feature type="chain" id="PRO_5040105343" evidence="1">
    <location>
        <begin position="31"/>
        <end position="169"/>
    </location>
</feature>
<organism evidence="2 3">
    <name type="scientific">Diabrotica balteata</name>
    <name type="common">Banded cucumber beetle</name>
    <dbReference type="NCBI Taxonomy" id="107213"/>
    <lineage>
        <taxon>Eukaryota</taxon>
        <taxon>Metazoa</taxon>
        <taxon>Ecdysozoa</taxon>
        <taxon>Arthropoda</taxon>
        <taxon>Hexapoda</taxon>
        <taxon>Insecta</taxon>
        <taxon>Pterygota</taxon>
        <taxon>Neoptera</taxon>
        <taxon>Endopterygota</taxon>
        <taxon>Coleoptera</taxon>
        <taxon>Polyphaga</taxon>
        <taxon>Cucujiformia</taxon>
        <taxon>Chrysomeloidea</taxon>
        <taxon>Chrysomelidae</taxon>
        <taxon>Galerucinae</taxon>
        <taxon>Diabroticina</taxon>
        <taxon>Diabroticites</taxon>
        <taxon>Diabrotica</taxon>
    </lineage>
</organism>
<feature type="signal peptide" evidence="1">
    <location>
        <begin position="1"/>
        <end position="30"/>
    </location>
</feature>
<dbReference type="Proteomes" id="UP001153709">
    <property type="component" value="Chromosome 4"/>
</dbReference>
<dbReference type="AlphaFoldDB" id="A0A9N9X9I1"/>
<keyword evidence="1" id="KW-0732">Signal</keyword>
<sequence>MRLVSGSLKLRCKSCTFFVVIIYLFNLALGSEECSDKNLKAFENELQFPCREREDSKAESVLGEALQQLFILNRYLNSTLFDLEKLKELPLEYISDGRTCSKVTTMLTRLENEKKTLLESQYSEEWQNDPNLDYFKNVLHYENVPKVPEEDDVYCQPLDNDIDEEVLRV</sequence>
<name>A0A9N9X9I1_DIABA</name>
<evidence type="ECO:0000256" key="1">
    <source>
        <dbReference type="SAM" id="SignalP"/>
    </source>
</evidence>
<gene>
    <name evidence="2" type="ORF">DIABBA_LOCUS6191</name>
</gene>
<keyword evidence="3" id="KW-1185">Reference proteome</keyword>
<dbReference type="EMBL" id="OU898279">
    <property type="protein sequence ID" value="CAG9832739.1"/>
    <property type="molecule type" value="Genomic_DNA"/>
</dbReference>
<dbReference type="OrthoDB" id="10452048at2759"/>
<proteinExistence type="predicted"/>